<feature type="non-terminal residue" evidence="4">
    <location>
        <position position="140"/>
    </location>
</feature>
<dbReference type="PANTHER" id="PTHR37464">
    <property type="entry name" value="BLL2463 PROTEIN"/>
    <property type="match status" value="1"/>
</dbReference>
<reference evidence="4 5" key="1">
    <citation type="submission" date="2018-01" db="EMBL/GenBank/DDBJ databases">
        <title>Metagenomic assembled genomes from two thermal pools in the Uzon Caldera, Kamchatka, Russia.</title>
        <authorList>
            <person name="Wilkins L."/>
            <person name="Ettinger C."/>
        </authorList>
    </citation>
    <scope>NUCLEOTIDE SEQUENCE [LARGE SCALE GENOMIC DNA]</scope>
    <source>
        <strain evidence="4">ZAV-02</strain>
    </source>
</reference>
<sequence length="140" mass="15611">MSLLAPFGLLALLTLPVIVVLHMVRSRRRRVVVPSLLLWQQIPLRPSTRRRRLRLTLLLLLHLIAALLIGLALAQPQIVLPWFGPHRSIAIIIDTSTSMALAEGGTTRLERARQRAATVIEQMGWQDRVVLISAGPSARL</sequence>
<evidence type="ECO:0000259" key="2">
    <source>
        <dbReference type="Pfam" id="PF07584"/>
    </source>
</evidence>
<feature type="domain" description="VWFA" evidence="3">
    <location>
        <begin position="90"/>
        <end position="139"/>
    </location>
</feature>
<keyword evidence="1" id="KW-1133">Transmembrane helix</keyword>
<evidence type="ECO:0000259" key="3">
    <source>
        <dbReference type="Pfam" id="PF13519"/>
    </source>
</evidence>
<dbReference type="AlphaFoldDB" id="A0A2J6X3M9"/>
<organism evidence="4 5">
    <name type="scientific">Chloroflexus aggregans</name>
    <dbReference type="NCBI Taxonomy" id="152260"/>
    <lineage>
        <taxon>Bacteria</taxon>
        <taxon>Bacillati</taxon>
        <taxon>Chloroflexota</taxon>
        <taxon>Chloroflexia</taxon>
        <taxon>Chloroflexales</taxon>
        <taxon>Chloroflexineae</taxon>
        <taxon>Chloroflexaceae</taxon>
        <taxon>Chloroflexus</taxon>
    </lineage>
</organism>
<dbReference type="InterPro" id="IPR011933">
    <property type="entry name" value="Double_TM_dom"/>
</dbReference>
<proteinExistence type="predicted"/>
<comment type="caution">
    <text evidence="4">The sequence shown here is derived from an EMBL/GenBank/DDBJ whole genome shotgun (WGS) entry which is preliminary data.</text>
</comment>
<dbReference type="NCBIfam" id="TIGR02226">
    <property type="entry name" value="two_anch"/>
    <property type="match status" value="1"/>
</dbReference>
<accession>A0A2J6X3M9</accession>
<gene>
    <name evidence="4" type="ORF">C0184_09470</name>
</gene>
<dbReference type="PANTHER" id="PTHR37464:SF1">
    <property type="entry name" value="BLL2463 PROTEIN"/>
    <property type="match status" value="1"/>
</dbReference>
<feature type="domain" description="Aerotolerance regulator N-terminal" evidence="2">
    <location>
        <begin position="1"/>
        <end position="76"/>
    </location>
</feature>
<dbReference type="InterPro" id="IPR036465">
    <property type="entry name" value="vWFA_dom_sf"/>
</dbReference>
<dbReference type="Proteomes" id="UP000243376">
    <property type="component" value="Unassembled WGS sequence"/>
</dbReference>
<dbReference type="Pfam" id="PF13519">
    <property type="entry name" value="VWA_2"/>
    <property type="match status" value="1"/>
</dbReference>
<dbReference type="InterPro" id="IPR024163">
    <property type="entry name" value="Aerotolerance_reg_N"/>
</dbReference>
<evidence type="ECO:0000313" key="4">
    <source>
        <dbReference type="EMBL" id="PMP80138.1"/>
    </source>
</evidence>
<keyword evidence="1" id="KW-0472">Membrane</keyword>
<evidence type="ECO:0000256" key="1">
    <source>
        <dbReference type="SAM" id="Phobius"/>
    </source>
</evidence>
<keyword evidence="1" id="KW-0812">Transmembrane</keyword>
<dbReference type="Pfam" id="PF07584">
    <property type="entry name" value="BatA"/>
    <property type="match status" value="1"/>
</dbReference>
<dbReference type="SUPFAM" id="SSF53300">
    <property type="entry name" value="vWA-like"/>
    <property type="match status" value="1"/>
</dbReference>
<evidence type="ECO:0000313" key="5">
    <source>
        <dbReference type="Proteomes" id="UP000243376"/>
    </source>
</evidence>
<feature type="transmembrane region" description="Helical" evidence="1">
    <location>
        <begin position="6"/>
        <end position="24"/>
    </location>
</feature>
<feature type="transmembrane region" description="Helical" evidence="1">
    <location>
        <begin position="55"/>
        <end position="74"/>
    </location>
</feature>
<protein>
    <submittedName>
        <fullName evidence="4">VWA domain-containing protein</fullName>
    </submittedName>
</protein>
<dbReference type="Gene3D" id="3.40.50.410">
    <property type="entry name" value="von Willebrand factor, type A domain"/>
    <property type="match status" value="1"/>
</dbReference>
<dbReference type="EMBL" id="PNIQ01000627">
    <property type="protein sequence ID" value="PMP80138.1"/>
    <property type="molecule type" value="Genomic_DNA"/>
</dbReference>
<name>A0A2J6X3M9_9CHLR</name>
<dbReference type="InterPro" id="IPR002035">
    <property type="entry name" value="VWF_A"/>
</dbReference>